<dbReference type="EMBL" id="KK584525">
    <property type="protein sequence ID" value="KDO15844.1"/>
    <property type="molecule type" value="Genomic_DNA"/>
</dbReference>
<dbReference type="RefSeq" id="XP_012213452.1">
    <property type="nucleotide sequence ID" value="XM_012358062.1"/>
</dbReference>
<organism evidence="1 2">
    <name type="scientific">Saprolegnia parasitica (strain CBS 223.65)</name>
    <dbReference type="NCBI Taxonomy" id="695850"/>
    <lineage>
        <taxon>Eukaryota</taxon>
        <taxon>Sar</taxon>
        <taxon>Stramenopiles</taxon>
        <taxon>Oomycota</taxon>
        <taxon>Saprolegniomycetes</taxon>
        <taxon>Saprolegniales</taxon>
        <taxon>Saprolegniaceae</taxon>
        <taxon>Saprolegnia</taxon>
    </lineage>
</organism>
<dbReference type="VEuPathDB" id="FungiDB:SPRG_18623"/>
<sequence length="111" mass="12396">MTCHRRRTGTREATTFLRSTASFDGWVSYIQTTVEPNHVIPWGELAVVHAAVKRNAKLQNHKHRLVLVMPANVTWVGLEFAPDIDDVAVCTGVVALSRAIDHSKPEATEYM</sequence>
<dbReference type="KEGG" id="spar:SPRG_18623"/>
<proteinExistence type="predicted"/>
<gene>
    <name evidence="1" type="ORF">SPRG_18623</name>
</gene>
<name>A0A067BBV9_SAPPC</name>
<dbReference type="GeneID" id="24140146"/>
<dbReference type="AlphaFoldDB" id="A0A067BBV9"/>
<evidence type="ECO:0000313" key="2">
    <source>
        <dbReference type="Proteomes" id="UP000030745"/>
    </source>
</evidence>
<protein>
    <submittedName>
        <fullName evidence="1">Uncharacterized protein</fullName>
    </submittedName>
</protein>
<evidence type="ECO:0000313" key="1">
    <source>
        <dbReference type="EMBL" id="KDO15844.1"/>
    </source>
</evidence>
<dbReference type="Proteomes" id="UP000030745">
    <property type="component" value="Unassembled WGS sequence"/>
</dbReference>
<keyword evidence="2" id="KW-1185">Reference proteome</keyword>
<accession>A0A067BBV9</accession>
<reference evidence="1 2" key="1">
    <citation type="journal article" date="2013" name="PLoS Genet.">
        <title>Distinctive expansion of potential virulence genes in the genome of the oomycete fish pathogen Saprolegnia parasitica.</title>
        <authorList>
            <person name="Jiang R.H."/>
            <person name="de Bruijn I."/>
            <person name="Haas B.J."/>
            <person name="Belmonte R."/>
            <person name="Lobach L."/>
            <person name="Christie J."/>
            <person name="van den Ackerveken G."/>
            <person name="Bottin A."/>
            <person name="Bulone V."/>
            <person name="Diaz-Moreno S.M."/>
            <person name="Dumas B."/>
            <person name="Fan L."/>
            <person name="Gaulin E."/>
            <person name="Govers F."/>
            <person name="Grenville-Briggs L.J."/>
            <person name="Horner N.R."/>
            <person name="Levin J.Z."/>
            <person name="Mammella M."/>
            <person name="Meijer H.J."/>
            <person name="Morris P."/>
            <person name="Nusbaum C."/>
            <person name="Oome S."/>
            <person name="Phillips A.J."/>
            <person name="van Rooyen D."/>
            <person name="Rzeszutek E."/>
            <person name="Saraiva M."/>
            <person name="Secombes C.J."/>
            <person name="Seidl M.F."/>
            <person name="Snel B."/>
            <person name="Stassen J.H."/>
            <person name="Sykes S."/>
            <person name="Tripathy S."/>
            <person name="van den Berg H."/>
            <person name="Vega-Arreguin J.C."/>
            <person name="Wawra S."/>
            <person name="Young S.K."/>
            <person name="Zeng Q."/>
            <person name="Dieguez-Uribeondo J."/>
            <person name="Russ C."/>
            <person name="Tyler B.M."/>
            <person name="van West P."/>
        </authorList>
    </citation>
    <scope>NUCLEOTIDE SEQUENCE [LARGE SCALE GENOMIC DNA]</scope>
    <source>
        <strain evidence="1 2">CBS 223.65</strain>
    </source>
</reference>